<proteinExistence type="predicted"/>
<name>A0A023X1T9_RUBRA</name>
<keyword evidence="1" id="KW-1133">Transmembrane helix</keyword>
<dbReference type="InterPro" id="IPR058279">
    <property type="entry name" value="DUF7973"/>
</dbReference>
<evidence type="ECO:0000256" key="1">
    <source>
        <dbReference type="SAM" id="Phobius"/>
    </source>
</evidence>
<dbReference type="HOGENOM" id="CLU_077325_0_0_11"/>
<dbReference type="EMBL" id="CP007514">
    <property type="protein sequence ID" value="AHY46308.1"/>
    <property type="molecule type" value="Genomic_DNA"/>
</dbReference>
<feature type="transmembrane region" description="Helical" evidence="1">
    <location>
        <begin position="54"/>
        <end position="75"/>
    </location>
</feature>
<feature type="transmembrane region" description="Helical" evidence="1">
    <location>
        <begin position="98"/>
        <end position="121"/>
    </location>
</feature>
<dbReference type="Proteomes" id="UP000025229">
    <property type="component" value="Chromosome"/>
</dbReference>
<feature type="domain" description="DUF7973" evidence="2">
    <location>
        <begin position="5"/>
        <end position="303"/>
    </location>
</feature>
<evidence type="ECO:0000313" key="5">
    <source>
        <dbReference type="Proteomes" id="UP000025229"/>
    </source>
</evidence>
<dbReference type="PATRIC" id="fig|42256.3.peg.1037"/>
<sequence>MDFSLLLLIAAFGGGLFGAAIGGLPAFIFTGFLVIAGVATAIAGGEYDIIGNVAFGPVFGPHISFAGGVAAAAFAKRRGLLENGKDITAGLAGVNSPAVLLVGGAFGALGYLIASFLNIFLTGYTDTIALTVFISAVIVRLVFGNSGLFGSLEPAARQRGRFNPGEEQVWVPQQEAWGQAAVIGAGVGAISGFMYITVAAVGADVAPAGQVLGFGIAAASLIFLQFGATIPVTHHMALPAAVAAANLGAGASDALAIVIAVIGGVAGAIVGEFASRLFLIHGDTHIDPPAIAIFVMTTVFILLGLAVP</sequence>
<dbReference type="OrthoDB" id="4484645at2"/>
<protein>
    <recommendedName>
        <fullName evidence="2">DUF7973 domain-containing protein</fullName>
    </recommendedName>
</protein>
<dbReference type="AlphaFoldDB" id="A0A023X1T9"/>
<feature type="transmembrane region" description="Helical" evidence="1">
    <location>
        <begin position="211"/>
        <end position="234"/>
    </location>
</feature>
<keyword evidence="1" id="KW-0812">Transmembrane</keyword>
<organism evidence="3 5">
    <name type="scientific">Rubrobacter radiotolerans</name>
    <name type="common">Arthrobacter radiotolerans</name>
    <dbReference type="NCBI Taxonomy" id="42256"/>
    <lineage>
        <taxon>Bacteria</taxon>
        <taxon>Bacillati</taxon>
        <taxon>Actinomycetota</taxon>
        <taxon>Rubrobacteria</taxon>
        <taxon>Rubrobacterales</taxon>
        <taxon>Rubrobacteraceae</taxon>
        <taxon>Rubrobacter</taxon>
    </lineage>
</organism>
<reference evidence="3 5" key="1">
    <citation type="submission" date="2014-03" db="EMBL/GenBank/DDBJ databases">
        <title>Complete genome sequence of the Radio-Resistant Rubrobacter radiotolerans RSPS-4.</title>
        <authorList>
            <person name="Egas C.C."/>
            <person name="Barroso C.C."/>
            <person name="Froufe H.J.C."/>
            <person name="Pacheco J.J."/>
            <person name="Albuquerque L.L."/>
            <person name="da Costa M.M.S."/>
        </authorList>
    </citation>
    <scope>NUCLEOTIDE SEQUENCE [LARGE SCALE GENOMIC DNA]</scope>
    <source>
        <strain evidence="3 5">RSPS-4</strain>
    </source>
</reference>
<dbReference type="STRING" id="42256.RradSPS_1025"/>
<feature type="transmembrane region" description="Helical" evidence="1">
    <location>
        <begin position="254"/>
        <end position="278"/>
    </location>
</feature>
<gene>
    <name evidence="3" type="ORF">RradSPS_1025</name>
    <name evidence="4" type="ORF">SIL72_06700</name>
</gene>
<dbReference type="RefSeq" id="WP_038681136.1">
    <property type="nucleotide sequence ID" value="NZ_CP007514.1"/>
</dbReference>
<feature type="transmembrane region" description="Helical" evidence="1">
    <location>
        <begin position="290"/>
        <end position="307"/>
    </location>
</feature>
<keyword evidence="5" id="KW-1185">Reference proteome</keyword>
<feature type="transmembrane region" description="Helical" evidence="1">
    <location>
        <begin position="176"/>
        <end position="199"/>
    </location>
</feature>
<dbReference type="EMBL" id="JAWXXX010000001">
    <property type="protein sequence ID" value="MDX5893715.1"/>
    <property type="molecule type" value="Genomic_DNA"/>
</dbReference>
<dbReference type="KEGG" id="rrd:RradSPS_1025"/>
<dbReference type="Proteomes" id="UP001281130">
    <property type="component" value="Unassembled WGS sequence"/>
</dbReference>
<evidence type="ECO:0000313" key="3">
    <source>
        <dbReference type="EMBL" id="AHY46308.1"/>
    </source>
</evidence>
<keyword evidence="1" id="KW-0472">Membrane</keyword>
<evidence type="ECO:0000259" key="2">
    <source>
        <dbReference type="Pfam" id="PF25928"/>
    </source>
</evidence>
<feature type="transmembrane region" description="Helical" evidence="1">
    <location>
        <begin position="128"/>
        <end position="149"/>
    </location>
</feature>
<reference evidence="4" key="2">
    <citation type="submission" date="2023-11" db="EMBL/GenBank/DDBJ databases">
        <title>MicrobeMod: A computational toolkit for identifying prokaryotic methylation and restriction-modification with nanopore sequencing.</title>
        <authorList>
            <person name="Crits-Christoph A."/>
            <person name="Kang S.C."/>
            <person name="Lee H."/>
            <person name="Ostrov N."/>
        </authorList>
    </citation>
    <scope>NUCLEOTIDE SEQUENCE</scope>
    <source>
        <strain evidence="4">ATCC 51242</strain>
    </source>
</reference>
<accession>A0A023X1T9</accession>
<dbReference type="Pfam" id="PF25928">
    <property type="entry name" value="DUF7973"/>
    <property type="match status" value="1"/>
</dbReference>
<evidence type="ECO:0000313" key="4">
    <source>
        <dbReference type="EMBL" id="MDX5893715.1"/>
    </source>
</evidence>
<dbReference type="eggNOG" id="ENOG502ZYP7">
    <property type="taxonomic scope" value="Bacteria"/>
</dbReference>